<evidence type="ECO:0000256" key="17">
    <source>
        <dbReference type="ARBA" id="ARBA00060276"/>
    </source>
</evidence>
<evidence type="ECO:0000256" key="12">
    <source>
        <dbReference type="ARBA" id="ARBA00022989"/>
    </source>
</evidence>
<dbReference type="RefSeq" id="XP_031855871.1">
    <property type="nucleotide sequence ID" value="XM_031999980.1"/>
</dbReference>
<dbReference type="EMBL" id="CABVLU010000004">
    <property type="protein sequence ID" value="VVT56779.1"/>
    <property type="molecule type" value="Genomic_DNA"/>
</dbReference>
<sequence length="632" mass="69653">MPPYKLQTLAIAALAATYLEARTLFLEDLDTAARVLSGAVSLLVDRFRGRINFFYVIERLAQSAPTRRALVFPRQVKPVPAGATAAELEAAFEIETFTFQQLYTRVLKYARVLANNGVNSSHTVALDCMNCPEFMFVWFAVWSLGATPAFINYNLTGNGLVHCIKTASPKLVLVDPAVSDKVDPVRKDLEALAPVVYMDNDFKTQVAQAEPLRAPDEARHPEHKPWDTACYIYTSGTTGLPKAAIMSWRKAKDGSAVFATATGVTSADTVYTAMPLYHSTASVLGVLAAYNKGAAVALGHKFSTTTFWTQVKITDATYIQYVGETGRYLLNGPVSPHERSHKVRVASGNGMRPDVWERFKERFGIPVVAEFFASTEGPLATTNYQRGAFGVGAVGRYGALVSWLMLEYTHALAKVDGENELWRDPMTGLCRSPSTGEAGELLCRIKNPKKAHETFQGYHGDKAATENKILRDVFRKGDAWVRSGDLLRKDSHGLLYFVDRLGDTFRWKSENVATGEVEAVVCAYEGISQAIVVGVRVPQHEGRAGFAVIEGESVADLGKFAQFLLARLPRYAVPVFIQFVPAIARTGNNKVQKGKYREQKFPGTDIYWLDGDTYVKLDDAKWEAISSGKVKL</sequence>
<keyword evidence="14" id="KW-0472">Membrane</keyword>
<dbReference type="GO" id="GO:0005324">
    <property type="term" value="F:long-chain fatty acid transmembrane transporter activity"/>
    <property type="evidence" value="ECO:0007669"/>
    <property type="project" value="TreeGrafter"/>
</dbReference>
<evidence type="ECO:0000256" key="2">
    <source>
        <dbReference type="ARBA" id="ARBA00004585"/>
    </source>
</evidence>
<evidence type="ECO:0000259" key="20">
    <source>
        <dbReference type="Pfam" id="PF00501"/>
    </source>
</evidence>
<feature type="domain" description="AMP-binding enzyme C-terminal" evidence="21">
    <location>
        <begin position="516"/>
        <end position="590"/>
    </location>
</feature>
<evidence type="ECO:0000256" key="1">
    <source>
        <dbReference type="ARBA" id="ARBA00004502"/>
    </source>
</evidence>
<dbReference type="PANTHER" id="PTHR43107">
    <property type="entry name" value="LONG-CHAIN FATTY ACID TRANSPORT PROTEIN"/>
    <property type="match status" value="1"/>
</dbReference>
<dbReference type="SUPFAM" id="SSF56801">
    <property type="entry name" value="Acetyl-CoA synthetase-like"/>
    <property type="match status" value="1"/>
</dbReference>
<evidence type="ECO:0000256" key="14">
    <source>
        <dbReference type="ARBA" id="ARBA00023136"/>
    </source>
</evidence>
<dbReference type="InterPro" id="IPR042099">
    <property type="entry name" value="ANL_N_sf"/>
</dbReference>
<evidence type="ECO:0000313" key="23">
    <source>
        <dbReference type="Proteomes" id="UP000398389"/>
    </source>
</evidence>
<name>A0A5E8BYS1_9ASCO</name>
<evidence type="ECO:0000256" key="6">
    <source>
        <dbReference type="ARBA" id="ARBA00022475"/>
    </source>
</evidence>
<dbReference type="GO" id="GO:0004467">
    <property type="term" value="F:long-chain fatty acid-CoA ligase activity"/>
    <property type="evidence" value="ECO:0007669"/>
    <property type="project" value="TreeGrafter"/>
</dbReference>
<keyword evidence="8" id="KW-0551">Lipid droplet</keyword>
<evidence type="ECO:0000256" key="7">
    <source>
        <dbReference type="ARBA" id="ARBA00022598"/>
    </source>
</evidence>
<evidence type="ECO:0000256" key="9">
    <source>
        <dbReference type="ARBA" id="ARBA00022692"/>
    </source>
</evidence>
<dbReference type="GeneID" id="43584080"/>
<evidence type="ECO:0000256" key="10">
    <source>
        <dbReference type="ARBA" id="ARBA00022741"/>
    </source>
</evidence>
<reference evidence="22 23" key="1">
    <citation type="submission" date="2019-09" db="EMBL/GenBank/DDBJ databases">
        <authorList>
            <person name="Brejova B."/>
        </authorList>
    </citation>
    <scope>NUCLEOTIDE SEQUENCE [LARGE SCALE GENOMIC DNA]</scope>
</reference>
<comment type="subcellular location">
    <subcellularLocation>
        <location evidence="3">Cell membrane</location>
        <topology evidence="3">Multi-pass membrane protein</topology>
    </subcellularLocation>
    <subcellularLocation>
        <location evidence="1">Lipid droplet</location>
    </subcellularLocation>
    <subcellularLocation>
        <location evidence="2">Peroxisome membrane</location>
        <topology evidence="2">Multi-pass membrane protein</topology>
    </subcellularLocation>
</comment>
<dbReference type="AlphaFoldDB" id="A0A5E8BYS1"/>
<keyword evidence="10" id="KW-0547">Nucleotide-binding</keyword>
<dbReference type="InterPro" id="IPR025110">
    <property type="entry name" value="AMP-bd_C"/>
</dbReference>
<evidence type="ECO:0000256" key="15">
    <source>
        <dbReference type="ARBA" id="ARBA00023140"/>
    </source>
</evidence>
<dbReference type="FunFam" id="3.40.50.12780:FF:000019">
    <property type="entry name" value="Long-chain fatty acid transporter"/>
    <property type="match status" value="1"/>
</dbReference>
<dbReference type="Gene3D" id="3.40.50.12780">
    <property type="entry name" value="N-terminal domain of ligase-like"/>
    <property type="match status" value="1"/>
</dbReference>
<dbReference type="InterPro" id="IPR000873">
    <property type="entry name" value="AMP-dep_synth/lig_dom"/>
</dbReference>
<evidence type="ECO:0000256" key="13">
    <source>
        <dbReference type="ARBA" id="ARBA00023055"/>
    </source>
</evidence>
<accession>A0A5E8BYS1</accession>
<dbReference type="InterPro" id="IPR045851">
    <property type="entry name" value="AMP-bd_C_sf"/>
</dbReference>
<evidence type="ECO:0000313" key="22">
    <source>
        <dbReference type="EMBL" id="VVT56779.1"/>
    </source>
</evidence>
<keyword evidence="9" id="KW-0812">Transmembrane</keyword>
<evidence type="ECO:0000256" key="8">
    <source>
        <dbReference type="ARBA" id="ARBA00022677"/>
    </source>
</evidence>
<dbReference type="Proteomes" id="UP000398389">
    <property type="component" value="Unassembled WGS sequence"/>
</dbReference>
<protein>
    <recommendedName>
        <fullName evidence="18">Very long-chain fatty acid transport protein</fullName>
    </recommendedName>
    <alternativeName>
        <fullName evidence="19">Very-long-chain acyl-CoA synthetase</fullName>
    </alternativeName>
</protein>
<comment type="catalytic activity">
    <reaction evidence="16">
        <text>a very long-chain fatty acid + ATP + CoA = a very long-chain fatty acyl-CoA + AMP + diphosphate</text>
        <dbReference type="Rhea" id="RHEA:54536"/>
        <dbReference type="ChEBI" id="CHEBI:30616"/>
        <dbReference type="ChEBI" id="CHEBI:33019"/>
        <dbReference type="ChEBI" id="CHEBI:57287"/>
        <dbReference type="ChEBI" id="CHEBI:58950"/>
        <dbReference type="ChEBI" id="CHEBI:138261"/>
        <dbReference type="ChEBI" id="CHEBI:456215"/>
    </reaction>
</comment>
<dbReference type="GO" id="GO:0009898">
    <property type="term" value="C:cytoplasmic side of plasma membrane"/>
    <property type="evidence" value="ECO:0007669"/>
    <property type="project" value="TreeGrafter"/>
</dbReference>
<evidence type="ECO:0000256" key="4">
    <source>
        <dbReference type="ARBA" id="ARBA00006432"/>
    </source>
</evidence>
<dbReference type="Pfam" id="PF00501">
    <property type="entry name" value="AMP-binding"/>
    <property type="match status" value="1"/>
</dbReference>
<dbReference type="PROSITE" id="PS00455">
    <property type="entry name" value="AMP_BINDING"/>
    <property type="match status" value="1"/>
</dbReference>
<evidence type="ECO:0000256" key="19">
    <source>
        <dbReference type="ARBA" id="ARBA00078285"/>
    </source>
</evidence>
<dbReference type="Gene3D" id="3.30.300.30">
    <property type="match status" value="1"/>
</dbReference>
<evidence type="ECO:0000259" key="21">
    <source>
        <dbReference type="Pfam" id="PF13193"/>
    </source>
</evidence>
<keyword evidence="7" id="KW-0436">Ligase</keyword>
<dbReference type="GO" id="GO:0005778">
    <property type="term" value="C:peroxisomal membrane"/>
    <property type="evidence" value="ECO:0007669"/>
    <property type="project" value="UniProtKB-SubCell"/>
</dbReference>
<comment type="function">
    <text evidence="17">Acyl-CoA synthetase required for both the import of long chain fatty acids (LCFAs) (C14-C18) and the activation very long chain fatty acids (VLCFAs) (C20-C26) by esterification of the fatty acids into metabolically active CoA-thioesters for subsequent degradation or incorporation into phospholipids. The transport and fatty acyl-CoA synthetase activities are genetically separable and are thus independent activities. Esterifies VLCFAs in the peroxisome matrix. The VLCFAs are actively transported into peroxisomes by a PXA1-PXA2 heterodimeric transporter in the peroxisomal membrane.</text>
</comment>
<proteinExistence type="inferred from homology"/>
<evidence type="ECO:0000256" key="3">
    <source>
        <dbReference type="ARBA" id="ARBA00004651"/>
    </source>
</evidence>
<dbReference type="InterPro" id="IPR020845">
    <property type="entry name" value="AMP-binding_CS"/>
</dbReference>
<keyword evidence="5" id="KW-0813">Transport</keyword>
<keyword evidence="6" id="KW-1003">Cell membrane</keyword>
<dbReference type="GO" id="GO:0044539">
    <property type="term" value="P:long-chain fatty acid import into cell"/>
    <property type="evidence" value="ECO:0007669"/>
    <property type="project" value="TreeGrafter"/>
</dbReference>
<dbReference type="GO" id="GO:0005811">
    <property type="term" value="C:lipid droplet"/>
    <property type="evidence" value="ECO:0007669"/>
    <property type="project" value="UniProtKB-SubCell"/>
</dbReference>
<feature type="domain" description="AMP-dependent synthetase/ligase" evidence="20">
    <location>
        <begin position="88"/>
        <end position="385"/>
    </location>
</feature>
<organism evidence="22 23">
    <name type="scientific">Magnusiomyces paraingens</name>
    <dbReference type="NCBI Taxonomy" id="2606893"/>
    <lineage>
        <taxon>Eukaryota</taxon>
        <taxon>Fungi</taxon>
        <taxon>Dikarya</taxon>
        <taxon>Ascomycota</taxon>
        <taxon>Saccharomycotina</taxon>
        <taxon>Dipodascomycetes</taxon>
        <taxon>Dipodascales</taxon>
        <taxon>Dipodascaceae</taxon>
        <taxon>Magnusiomyces</taxon>
    </lineage>
</organism>
<evidence type="ECO:0000256" key="18">
    <source>
        <dbReference type="ARBA" id="ARBA00068795"/>
    </source>
</evidence>
<evidence type="ECO:0000256" key="11">
    <source>
        <dbReference type="ARBA" id="ARBA00022840"/>
    </source>
</evidence>
<dbReference type="FunFam" id="3.30.300.30:FF:000020">
    <property type="entry name" value="Long-chain fatty acid transporter"/>
    <property type="match status" value="1"/>
</dbReference>
<evidence type="ECO:0000256" key="5">
    <source>
        <dbReference type="ARBA" id="ARBA00022448"/>
    </source>
</evidence>
<dbReference type="GO" id="GO:0005524">
    <property type="term" value="F:ATP binding"/>
    <property type="evidence" value="ECO:0007669"/>
    <property type="project" value="UniProtKB-KW"/>
</dbReference>
<gene>
    <name evidence="22" type="ORF">SAPINGB_P005266</name>
</gene>
<keyword evidence="23" id="KW-1185">Reference proteome</keyword>
<keyword evidence="12" id="KW-1133">Transmembrane helix</keyword>
<evidence type="ECO:0000256" key="16">
    <source>
        <dbReference type="ARBA" id="ARBA00051585"/>
    </source>
</evidence>
<keyword evidence="11" id="KW-0067">ATP-binding</keyword>
<dbReference type="OrthoDB" id="10253869at2759"/>
<keyword evidence="13" id="KW-0445">Lipid transport</keyword>
<comment type="similarity">
    <text evidence="4">Belongs to the ATP-dependent AMP-binding enzyme family.</text>
</comment>
<dbReference type="Pfam" id="PF13193">
    <property type="entry name" value="AMP-binding_C"/>
    <property type="match status" value="1"/>
</dbReference>
<keyword evidence="15" id="KW-0576">Peroxisome</keyword>
<dbReference type="PANTHER" id="PTHR43107:SF15">
    <property type="entry name" value="FATTY ACID TRANSPORT PROTEIN 3, ISOFORM A"/>
    <property type="match status" value="1"/>
</dbReference>